<dbReference type="PRINTS" id="PR00147">
    <property type="entry name" value="DNAPHOTLYASE"/>
</dbReference>
<dbReference type="Gene3D" id="1.25.40.80">
    <property type="match status" value="1"/>
</dbReference>
<comment type="cofactor">
    <cofactor evidence="1">
        <name>(6R)-5,10-methylene-5,6,7,8-tetrahydrofolate</name>
        <dbReference type="ChEBI" id="CHEBI:15636"/>
    </cofactor>
</comment>
<keyword evidence="10" id="KW-1185">Reference proteome</keyword>
<evidence type="ECO:0000256" key="7">
    <source>
        <dbReference type="RuleBase" id="RU004182"/>
    </source>
</evidence>
<organism evidence="9 10">
    <name type="scientific">Candidatus Paraluminiphilus aquimaris</name>
    <dbReference type="NCBI Taxonomy" id="2518994"/>
    <lineage>
        <taxon>Bacteria</taxon>
        <taxon>Pseudomonadati</taxon>
        <taxon>Pseudomonadota</taxon>
        <taxon>Gammaproteobacteria</taxon>
        <taxon>Cellvibrionales</taxon>
        <taxon>Halieaceae</taxon>
        <taxon>Candidatus Paraluminiphilus</taxon>
    </lineage>
</organism>
<dbReference type="Pfam" id="PF03441">
    <property type="entry name" value="FAD_binding_7"/>
    <property type="match status" value="1"/>
</dbReference>
<protein>
    <submittedName>
        <fullName evidence="9">Deoxyribodipyrimidine photo-lyase</fullName>
    </submittedName>
</protein>
<comment type="similarity">
    <text evidence="3">Belongs to the DNA photolyase class-1 family.</text>
</comment>
<evidence type="ECO:0000313" key="9">
    <source>
        <dbReference type="EMBL" id="UZP74910.1"/>
    </source>
</evidence>
<evidence type="ECO:0000256" key="6">
    <source>
        <dbReference type="ARBA" id="ARBA00022991"/>
    </source>
</evidence>
<dbReference type="SUPFAM" id="SSF48173">
    <property type="entry name" value="Cryptochrome/photolyase FAD-binding domain"/>
    <property type="match status" value="1"/>
</dbReference>
<dbReference type="PROSITE" id="PS00394">
    <property type="entry name" value="DNA_PHOTOLYASES_1_1"/>
    <property type="match status" value="1"/>
</dbReference>
<keyword evidence="4 7" id="KW-0285">Flavoprotein</keyword>
<dbReference type="InterPro" id="IPR036155">
    <property type="entry name" value="Crypto/Photolyase_N_sf"/>
</dbReference>
<evidence type="ECO:0000256" key="5">
    <source>
        <dbReference type="ARBA" id="ARBA00022827"/>
    </source>
</evidence>
<proteinExistence type="inferred from homology"/>
<dbReference type="PANTHER" id="PTHR11455">
    <property type="entry name" value="CRYPTOCHROME"/>
    <property type="match status" value="1"/>
</dbReference>
<dbReference type="PROSITE" id="PS51645">
    <property type="entry name" value="PHR_CRY_ALPHA_BETA"/>
    <property type="match status" value="1"/>
</dbReference>
<dbReference type="InterPro" id="IPR018394">
    <property type="entry name" value="DNA_photolyase_1_CS_C"/>
</dbReference>
<keyword evidence="5 7" id="KW-0274">FAD</keyword>
<dbReference type="InterPro" id="IPR036134">
    <property type="entry name" value="Crypto/Photolyase_FAD-like_sf"/>
</dbReference>
<accession>A0ABY6Q7C5</accession>
<dbReference type="Pfam" id="PF00875">
    <property type="entry name" value="DNA_photolyase"/>
    <property type="match status" value="1"/>
</dbReference>
<evidence type="ECO:0000256" key="1">
    <source>
        <dbReference type="ARBA" id="ARBA00001932"/>
    </source>
</evidence>
<dbReference type="Gene3D" id="1.10.579.10">
    <property type="entry name" value="DNA Cyclobutane Dipyrimidine Photolyase, subunit A, domain 3"/>
    <property type="match status" value="1"/>
</dbReference>
<dbReference type="InterPro" id="IPR014729">
    <property type="entry name" value="Rossmann-like_a/b/a_fold"/>
</dbReference>
<dbReference type="Gene3D" id="3.40.50.620">
    <property type="entry name" value="HUPs"/>
    <property type="match status" value="1"/>
</dbReference>
<gene>
    <name evidence="9" type="ORF">E0F26_09250</name>
</gene>
<feature type="domain" description="Photolyase/cryptochrome alpha/beta" evidence="8">
    <location>
        <begin position="2"/>
        <end position="130"/>
    </location>
</feature>
<reference evidence="9 10" key="1">
    <citation type="submission" date="2019-02" db="EMBL/GenBank/DDBJ databases">
        <title>Halieaceae_genomes.</title>
        <authorList>
            <person name="Li S.-H."/>
        </authorList>
    </citation>
    <scope>NUCLEOTIDE SEQUENCE [LARGE SCALE GENOMIC DNA]</scope>
    <source>
        <strain evidence="9 10">JH123</strain>
    </source>
</reference>
<sequence>MSTTIVLFRQDLRLHDHPALTAASQRGAVIPVFVLDDEACGDWPMGGASRWWLKQSLLKLGRSIEQMQGKLVLRKGDTVEVLRELQAASGADAIYFSRQYQPWAAGTEAAINEAFNEIGVSVKRYPGTLLHEPGSVLTGSGTAFKVFTPFWRAALKMPIAAPLPAPAVQWSDAMPVSDELDDWKLDPKQQHGIPDWADGWEAMWEPGEDGAHHALERFLEAPVAHYSEGRDIPAKRYTSRLAPHLKFGEMSPRQVWASAQQRKLSAPQWNGAIDKFLAEIGWREFCYQLIDLFGAMPDRPFKQQFSGFPWDNSVDHLRAWQRGMTGYPIVDAGMRELWQTGFMHNRVRMIVASFLTKHLLVHWIEGERWFWDCLLDADIASNACSWQWVAGSGADAAPYFRIFNPIAQGQKFDPEGDYVKRWCPELAELPKKFLHEPWEAPALTLAGAGVALGENYPHPIVDHKTARQGALDAYEVIKKAG</sequence>
<dbReference type="InterPro" id="IPR006050">
    <property type="entry name" value="DNA_photolyase_N"/>
</dbReference>
<comment type="cofactor">
    <cofactor evidence="2">
        <name>FAD</name>
        <dbReference type="ChEBI" id="CHEBI:57692"/>
    </cofactor>
</comment>
<evidence type="ECO:0000259" key="8">
    <source>
        <dbReference type="PROSITE" id="PS51645"/>
    </source>
</evidence>
<dbReference type="InterPro" id="IPR005101">
    <property type="entry name" value="Cryptochr/Photolyase_FAD-bd"/>
</dbReference>
<dbReference type="InterPro" id="IPR002081">
    <property type="entry name" value="Cryptochrome/DNA_photolyase_1"/>
</dbReference>
<comment type="similarity">
    <text evidence="7">Belongs to the DNA photolyase family.</text>
</comment>
<evidence type="ECO:0000313" key="10">
    <source>
        <dbReference type="Proteomes" id="UP001317963"/>
    </source>
</evidence>
<evidence type="ECO:0000256" key="4">
    <source>
        <dbReference type="ARBA" id="ARBA00022630"/>
    </source>
</evidence>
<dbReference type="PANTHER" id="PTHR11455:SF9">
    <property type="entry name" value="CRYPTOCHROME CIRCADIAN CLOCK 5 ISOFORM X1"/>
    <property type="match status" value="1"/>
</dbReference>
<evidence type="ECO:0000256" key="2">
    <source>
        <dbReference type="ARBA" id="ARBA00001974"/>
    </source>
</evidence>
<name>A0ABY6Q7C5_9GAMM</name>
<dbReference type="EMBL" id="CP036501">
    <property type="protein sequence ID" value="UZP74910.1"/>
    <property type="molecule type" value="Genomic_DNA"/>
</dbReference>
<evidence type="ECO:0000256" key="3">
    <source>
        <dbReference type="ARBA" id="ARBA00005862"/>
    </source>
</evidence>
<dbReference type="SUPFAM" id="SSF52425">
    <property type="entry name" value="Cryptochrome/photolyase, N-terminal domain"/>
    <property type="match status" value="1"/>
</dbReference>
<keyword evidence="6 7" id="KW-0157">Chromophore</keyword>
<dbReference type="Proteomes" id="UP001317963">
    <property type="component" value="Chromosome"/>
</dbReference>
<dbReference type="RefSeq" id="WP_279241371.1">
    <property type="nucleotide sequence ID" value="NZ_CP036501.1"/>
</dbReference>